<dbReference type="Proteomes" id="UP000811255">
    <property type="component" value="Unassembled WGS sequence"/>
</dbReference>
<gene>
    <name evidence="1" type="ORF">KK137_03370</name>
</gene>
<organism evidence="1 2">
    <name type="scientific">Croceibacterium selenioxidans</name>
    <dbReference type="NCBI Taxonomy" id="2838833"/>
    <lineage>
        <taxon>Bacteria</taxon>
        <taxon>Pseudomonadati</taxon>
        <taxon>Pseudomonadota</taxon>
        <taxon>Alphaproteobacteria</taxon>
        <taxon>Sphingomonadales</taxon>
        <taxon>Erythrobacteraceae</taxon>
        <taxon>Croceibacterium</taxon>
    </lineage>
</organism>
<evidence type="ECO:0000313" key="1">
    <source>
        <dbReference type="EMBL" id="MBT2133366.1"/>
    </source>
</evidence>
<protein>
    <submittedName>
        <fullName evidence="1">Uncharacterized protein</fullName>
    </submittedName>
</protein>
<dbReference type="EMBL" id="JAHFVK010000001">
    <property type="protein sequence ID" value="MBT2133366.1"/>
    <property type="molecule type" value="Genomic_DNA"/>
</dbReference>
<keyword evidence="2" id="KW-1185">Reference proteome</keyword>
<proteinExistence type="predicted"/>
<name>A0ABS5W1L5_9SPHN</name>
<sequence>MTVPVAQQRLVRDINEAEKALDEALVRQSALFTSLVTARRETGSDPFLGHEALLRLAKSQQALLEAGGNLARVHGSLLEVQKEVCGVDECPPDGERKPTSVLVA</sequence>
<accession>A0ABS5W1L5</accession>
<evidence type="ECO:0000313" key="2">
    <source>
        <dbReference type="Proteomes" id="UP000811255"/>
    </source>
</evidence>
<comment type="caution">
    <text evidence="1">The sequence shown here is derived from an EMBL/GenBank/DDBJ whole genome shotgun (WGS) entry which is preliminary data.</text>
</comment>
<reference evidence="1 2" key="1">
    <citation type="submission" date="2021-05" db="EMBL/GenBank/DDBJ databases">
        <title>Croceibacterium sp. LX-88 genome sequence.</title>
        <authorList>
            <person name="Luo X."/>
        </authorList>
    </citation>
    <scope>NUCLEOTIDE SEQUENCE [LARGE SCALE GENOMIC DNA]</scope>
    <source>
        <strain evidence="1 2">LX-88</strain>
    </source>
</reference>
<dbReference type="RefSeq" id="WP_214534624.1">
    <property type="nucleotide sequence ID" value="NZ_JAHFVK010000001.1"/>
</dbReference>